<dbReference type="Gene3D" id="3.40.1440.10">
    <property type="entry name" value="GIY-YIG endonuclease"/>
    <property type="match status" value="1"/>
</dbReference>
<dbReference type="AlphaFoldDB" id="A0AAP2DD47"/>
<dbReference type="CDD" id="cd10449">
    <property type="entry name" value="GIY-YIG_SLX1_like"/>
    <property type="match status" value="1"/>
</dbReference>
<dbReference type="InterPro" id="IPR035901">
    <property type="entry name" value="GIY-YIG_endonuc_sf"/>
</dbReference>
<organism evidence="3 4">
    <name type="scientific">Dawidia soli</name>
    <dbReference type="NCBI Taxonomy" id="2782352"/>
    <lineage>
        <taxon>Bacteria</taxon>
        <taxon>Pseudomonadati</taxon>
        <taxon>Bacteroidota</taxon>
        <taxon>Cytophagia</taxon>
        <taxon>Cytophagales</taxon>
        <taxon>Chryseotaleaceae</taxon>
        <taxon>Dawidia</taxon>
    </lineage>
</organism>
<dbReference type="PANTHER" id="PTHR34477:SF5">
    <property type="entry name" value="BSL5627 PROTEIN"/>
    <property type="match status" value="1"/>
</dbReference>
<dbReference type="PROSITE" id="PS50164">
    <property type="entry name" value="GIY_YIG"/>
    <property type="match status" value="1"/>
</dbReference>
<evidence type="ECO:0000313" key="4">
    <source>
        <dbReference type="Proteomes" id="UP001319180"/>
    </source>
</evidence>
<dbReference type="RefSeq" id="WP_254090424.1">
    <property type="nucleotide sequence ID" value="NZ_JAHESC010000014.1"/>
</dbReference>
<reference evidence="3 4" key="1">
    <citation type="submission" date="2021-05" db="EMBL/GenBank/DDBJ databases">
        <title>A Polyphasic approach of four new species of the genus Ohtaekwangia: Ohtaekwangia histidinii sp. nov., Ohtaekwangia cretensis sp. nov., Ohtaekwangia indiensis sp. nov., Ohtaekwangia reichenbachii sp. nov. from diverse environment.</title>
        <authorList>
            <person name="Octaviana S."/>
        </authorList>
    </citation>
    <scope>NUCLEOTIDE SEQUENCE [LARGE SCALE GENOMIC DNA]</scope>
    <source>
        <strain evidence="3 4">PWU37</strain>
    </source>
</reference>
<dbReference type="PANTHER" id="PTHR34477">
    <property type="entry name" value="UPF0213 PROTEIN YHBQ"/>
    <property type="match status" value="1"/>
</dbReference>
<evidence type="ECO:0000259" key="2">
    <source>
        <dbReference type="PROSITE" id="PS50164"/>
    </source>
</evidence>
<dbReference type="InterPro" id="IPR050190">
    <property type="entry name" value="UPF0213_domain"/>
</dbReference>
<dbReference type="EMBL" id="JAHESC010000014">
    <property type="protein sequence ID" value="MBT1687192.1"/>
    <property type="molecule type" value="Genomic_DNA"/>
</dbReference>
<comment type="similarity">
    <text evidence="1">Belongs to the UPF0213 family.</text>
</comment>
<feature type="domain" description="GIY-YIG" evidence="2">
    <location>
        <begin position="1"/>
        <end position="77"/>
    </location>
</feature>
<dbReference type="SUPFAM" id="SSF82771">
    <property type="entry name" value="GIY-YIG endonuclease"/>
    <property type="match status" value="1"/>
</dbReference>
<gene>
    <name evidence="3" type="ORF">KK078_11515</name>
</gene>
<dbReference type="Proteomes" id="UP001319180">
    <property type="component" value="Unassembled WGS sequence"/>
</dbReference>
<evidence type="ECO:0000313" key="3">
    <source>
        <dbReference type="EMBL" id="MBT1687192.1"/>
    </source>
</evidence>
<sequence length="83" mass="9909">MSFHVYVLHSLQNDKIYIGYTSDLESRLKSHNELATKGWTIKFRPWTLVHTEVFETKAEAMRREKQLKSARGQEFIRKEILNQ</sequence>
<protein>
    <submittedName>
        <fullName evidence="3">GIY-YIG nuclease family protein</fullName>
    </submittedName>
</protein>
<name>A0AAP2DD47_9BACT</name>
<dbReference type="Pfam" id="PF01541">
    <property type="entry name" value="GIY-YIG"/>
    <property type="match status" value="1"/>
</dbReference>
<proteinExistence type="inferred from homology"/>
<dbReference type="InterPro" id="IPR000305">
    <property type="entry name" value="GIY-YIG_endonuc"/>
</dbReference>
<evidence type="ECO:0000256" key="1">
    <source>
        <dbReference type="ARBA" id="ARBA00007435"/>
    </source>
</evidence>
<comment type="caution">
    <text evidence="3">The sequence shown here is derived from an EMBL/GenBank/DDBJ whole genome shotgun (WGS) entry which is preliminary data.</text>
</comment>
<accession>A0AAP2DD47</accession>
<keyword evidence="4" id="KW-1185">Reference proteome</keyword>